<evidence type="ECO:0008006" key="4">
    <source>
        <dbReference type="Google" id="ProtNLM"/>
    </source>
</evidence>
<reference evidence="2 3" key="1">
    <citation type="submission" date="2020-08" db="EMBL/GenBank/DDBJ databases">
        <title>Genomic Encyclopedia of Type Strains, Phase IV (KMG-IV): sequencing the most valuable type-strain genomes for metagenomic binning, comparative biology and taxonomic classification.</title>
        <authorList>
            <person name="Goeker M."/>
        </authorList>
    </citation>
    <scope>NUCLEOTIDE SEQUENCE [LARGE SCALE GENOMIC DNA]</scope>
    <source>
        <strain evidence="2 3">DSM 24105</strain>
    </source>
</reference>
<evidence type="ECO:0000313" key="2">
    <source>
        <dbReference type="EMBL" id="MBB3903818.1"/>
    </source>
</evidence>
<keyword evidence="1" id="KW-0732">Signal</keyword>
<dbReference type="RefSeq" id="WP_183507121.1">
    <property type="nucleotide sequence ID" value="NZ_BSPG01000015.1"/>
</dbReference>
<dbReference type="AlphaFoldDB" id="A0A7W6AI75"/>
<feature type="signal peptide" evidence="1">
    <location>
        <begin position="1"/>
        <end position="24"/>
    </location>
</feature>
<sequence>MRQRYTVLAALVATSLLATPMVIGASNALATSDSPESVTQAVAVTPVEIAPVASAVTPETCNRKVRVVYSGYANVPAGCPTASR</sequence>
<evidence type="ECO:0000313" key="3">
    <source>
        <dbReference type="Proteomes" id="UP000517759"/>
    </source>
</evidence>
<protein>
    <recommendedName>
        <fullName evidence="4">Porin</fullName>
    </recommendedName>
</protein>
<feature type="chain" id="PRO_5031059970" description="Porin" evidence="1">
    <location>
        <begin position="25"/>
        <end position="84"/>
    </location>
</feature>
<proteinExistence type="predicted"/>
<dbReference type="Proteomes" id="UP000517759">
    <property type="component" value="Unassembled WGS sequence"/>
</dbReference>
<dbReference type="EMBL" id="JACIDN010000006">
    <property type="protein sequence ID" value="MBB3903818.1"/>
    <property type="molecule type" value="Genomic_DNA"/>
</dbReference>
<comment type="caution">
    <text evidence="2">The sequence shown here is derived from an EMBL/GenBank/DDBJ whole genome shotgun (WGS) entry which is preliminary data.</text>
</comment>
<gene>
    <name evidence="2" type="ORF">GGR33_003332</name>
</gene>
<name>A0A7W6AI75_9HYPH</name>
<accession>A0A7W6AI75</accession>
<organism evidence="2 3">
    <name type="scientific">Methylobacterium brachythecii</name>
    <dbReference type="NCBI Taxonomy" id="1176177"/>
    <lineage>
        <taxon>Bacteria</taxon>
        <taxon>Pseudomonadati</taxon>
        <taxon>Pseudomonadota</taxon>
        <taxon>Alphaproteobacteria</taxon>
        <taxon>Hyphomicrobiales</taxon>
        <taxon>Methylobacteriaceae</taxon>
        <taxon>Methylobacterium</taxon>
    </lineage>
</organism>
<evidence type="ECO:0000256" key="1">
    <source>
        <dbReference type="SAM" id="SignalP"/>
    </source>
</evidence>